<dbReference type="Proteomes" id="UP000178395">
    <property type="component" value="Unassembled WGS sequence"/>
</dbReference>
<reference evidence="2 3" key="1">
    <citation type="journal article" date="2016" name="Nat. Commun.">
        <title>Thousands of microbial genomes shed light on interconnected biogeochemical processes in an aquifer system.</title>
        <authorList>
            <person name="Anantharaman K."/>
            <person name="Brown C.T."/>
            <person name="Hug L.A."/>
            <person name="Sharon I."/>
            <person name="Castelle C.J."/>
            <person name="Probst A.J."/>
            <person name="Thomas B.C."/>
            <person name="Singh A."/>
            <person name="Wilkins M.J."/>
            <person name="Karaoz U."/>
            <person name="Brodie E.L."/>
            <person name="Williams K.H."/>
            <person name="Hubbard S.S."/>
            <person name="Banfield J.F."/>
        </authorList>
    </citation>
    <scope>NUCLEOTIDE SEQUENCE [LARGE SCALE GENOMIC DNA]</scope>
</reference>
<gene>
    <name evidence="2" type="ORF">A2W39_01885</name>
</gene>
<accession>A0A1F5BZ03</accession>
<organism evidence="2 3">
    <name type="scientific">Candidatus Azambacteria bacterium RIFCSPHIGHO2_01_46_10</name>
    <dbReference type="NCBI Taxonomy" id="1797293"/>
    <lineage>
        <taxon>Bacteria</taxon>
        <taxon>Candidatus Azamiibacteriota</taxon>
    </lineage>
</organism>
<keyword evidence="1" id="KW-0472">Membrane</keyword>
<sequence length="217" mass="24474">MDLKIFMFLNHRGQILIELLLVVAITAVIAGLAAQMIGVSLRSVQISGRETIAKNLAEEMMETVRAVSGEKWHNIYLLNKSQANTYYPVHQTTPVDKWVLQAGQENVIIGGVTYTRYLYFENAYRDEITEKITPSGTGTYEDPSTQKMTAIVTWNEGSITLNDYFSRWPNETAIQSAWFGAIGVAGPVTNFGYDFFTDDANLDYNTPPWSITLRREQ</sequence>
<protein>
    <submittedName>
        <fullName evidence="2">Uncharacterized protein</fullName>
    </submittedName>
</protein>
<evidence type="ECO:0000313" key="3">
    <source>
        <dbReference type="Proteomes" id="UP000178395"/>
    </source>
</evidence>
<keyword evidence="1" id="KW-1133">Transmembrane helix</keyword>
<evidence type="ECO:0000256" key="1">
    <source>
        <dbReference type="SAM" id="Phobius"/>
    </source>
</evidence>
<evidence type="ECO:0000313" key="2">
    <source>
        <dbReference type="EMBL" id="OGD35835.1"/>
    </source>
</evidence>
<proteinExistence type="predicted"/>
<keyword evidence="1" id="KW-0812">Transmembrane</keyword>
<dbReference type="AlphaFoldDB" id="A0A1F5BZ03"/>
<comment type="caution">
    <text evidence="2">The sequence shown here is derived from an EMBL/GenBank/DDBJ whole genome shotgun (WGS) entry which is preliminary data.</text>
</comment>
<dbReference type="EMBL" id="MEYJ01000020">
    <property type="protein sequence ID" value="OGD35835.1"/>
    <property type="molecule type" value="Genomic_DNA"/>
</dbReference>
<name>A0A1F5BZ03_9BACT</name>
<feature type="transmembrane region" description="Helical" evidence="1">
    <location>
        <begin position="15"/>
        <end position="39"/>
    </location>
</feature>